<feature type="transmembrane region" description="Helical" evidence="1">
    <location>
        <begin position="12"/>
        <end position="37"/>
    </location>
</feature>
<feature type="transmembrane region" description="Helical" evidence="1">
    <location>
        <begin position="49"/>
        <end position="71"/>
    </location>
</feature>
<comment type="caution">
    <text evidence="2">The sequence shown here is derived from an EMBL/GenBank/DDBJ whole genome shotgun (WGS) entry which is preliminary data.</text>
</comment>
<evidence type="ECO:0000313" key="2">
    <source>
        <dbReference type="EMBL" id="GAA4910976.1"/>
    </source>
</evidence>
<accession>A0ABP9FPP9</accession>
<keyword evidence="1" id="KW-0812">Transmembrane</keyword>
<keyword evidence="1" id="KW-0472">Membrane</keyword>
<keyword evidence="3" id="KW-1185">Reference proteome</keyword>
<protein>
    <recommendedName>
        <fullName evidence="4">Histidine kinase</fullName>
    </recommendedName>
</protein>
<dbReference type="RefSeq" id="WP_044494116.1">
    <property type="nucleotide sequence ID" value="NZ_BAABLW010000001.1"/>
</dbReference>
<organism evidence="2 3">
    <name type="scientific">Nesterenkonia rhizosphaerae</name>
    <dbReference type="NCBI Taxonomy" id="1348272"/>
    <lineage>
        <taxon>Bacteria</taxon>
        <taxon>Bacillati</taxon>
        <taxon>Actinomycetota</taxon>
        <taxon>Actinomycetes</taxon>
        <taxon>Micrococcales</taxon>
        <taxon>Micrococcaceae</taxon>
        <taxon>Nesterenkonia</taxon>
    </lineage>
</organism>
<reference evidence="3" key="1">
    <citation type="journal article" date="2019" name="Int. J. Syst. Evol. Microbiol.">
        <title>The Global Catalogue of Microorganisms (GCM) 10K type strain sequencing project: providing services to taxonomists for standard genome sequencing and annotation.</title>
        <authorList>
            <consortium name="The Broad Institute Genomics Platform"/>
            <consortium name="The Broad Institute Genome Sequencing Center for Infectious Disease"/>
            <person name="Wu L."/>
            <person name="Ma J."/>
        </authorList>
    </citation>
    <scope>NUCLEOTIDE SEQUENCE [LARGE SCALE GENOMIC DNA]</scope>
    <source>
        <strain evidence="3">JCM 19129</strain>
    </source>
</reference>
<name>A0ABP9FPP9_9MICC</name>
<evidence type="ECO:0000313" key="3">
    <source>
        <dbReference type="Proteomes" id="UP001500368"/>
    </source>
</evidence>
<proteinExistence type="predicted"/>
<evidence type="ECO:0008006" key="4">
    <source>
        <dbReference type="Google" id="ProtNLM"/>
    </source>
</evidence>
<evidence type="ECO:0000256" key="1">
    <source>
        <dbReference type="SAM" id="Phobius"/>
    </source>
</evidence>
<sequence>MSETPAAARPLAIWIVYLILFLQGAAVILFTIGSVLTSEAAVLDTAGQIALVVLYLLAGVVLMILGFRIFLGAAGARTPTMVLQLLLVILSFSFFAGGTPLVGVIFLVPAAAVLVLLFTPASQSWLEIKSGPRFS</sequence>
<dbReference type="EMBL" id="BAABLW010000001">
    <property type="protein sequence ID" value="GAA4910976.1"/>
    <property type="molecule type" value="Genomic_DNA"/>
</dbReference>
<keyword evidence="1" id="KW-1133">Transmembrane helix</keyword>
<dbReference type="Proteomes" id="UP001500368">
    <property type="component" value="Unassembled WGS sequence"/>
</dbReference>
<gene>
    <name evidence="2" type="ORF">GCM10025790_01480</name>
</gene>